<comment type="catalytic activity">
    <reaction evidence="8 9">
        <text>S-hydroxy-S-oxy-L-cysteinyl-[peroxiredoxin] + [protein]-dithiol + ATP = S-hydroxy-L-cysteinyl-[peroxiredoxin] + [protein]-disulfide + ADP + phosphate</text>
        <dbReference type="Rhea" id="RHEA:17545"/>
        <dbReference type="Rhea" id="RHEA-COMP:10593"/>
        <dbReference type="Rhea" id="RHEA-COMP:10594"/>
        <dbReference type="Rhea" id="RHEA-COMP:13681"/>
        <dbReference type="Rhea" id="RHEA-COMP:17976"/>
        <dbReference type="ChEBI" id="CHEBI:29950"/>
        <dbReference type="ChEBI" id="CHEBI:30616"/>
        <dbReference type="ChEBI" id="CHEBI:43474"/>
        <dbReference type="ChEBI" id="CHEBI:50058"/>
        <dbReference type="ChEBI" id="CHEBI:61973"/>
        <dbReference type="ChEBI" id="CHEBI:61974"/>
        <dbReference type="ChEBI" id="CHEBI:456216"/>
        <dbReference type="EC" id="1.8.98.2"/>
    </reaction>
</comment>
<keyword evidence="7 11" id="KW-1015">Disulfide bond</keyword>
<keyword evidence="6 9" id="KW-0560">Oxidoreductase</keyword>
<evidence type="ECO:0000259" key="12">
    <source>
        <dbReference type="Pfam" id="PF02195"/>
    </source>
</evidence>
<dbReference type="GO" id="GO:0032542">
    <property type="term" value="F:sulfiredoxin activity"/>
    <property type="evidence" value="ECO:0007669"/>
    <property type="project" value="UniProtKB-EC"/>
</dbReference>
<proteinExistence type="inferred from homology"/>
<dbReference type="InterPro" id="IPR016692">
    <property type="entry name" value="Sulfiredoxin"/>
</dbReference>
<feature type="disulfide bond" description="Interchain" evidence="11">
    <location>
        <position position="76"/>
    </location>
</feature>
<dbReference type="InterPro" id="IPR036086">
    <property type="entry name" value="ParB/Sulfiredoxin_sf"/>
</dbReference>
<name>A0A7S3QJV2_DUNTE</name>
<dbReference type="CDD" id="cd16395">
    <property type="entry name" value="Srx"/>
    <property type="match status" value="1"/>
</dbReference>
<evidence type="ECO:0000256" key="3">
    <source>
        <dbReference type="ARBA" id="ARBA00022741"/>
    </source>
</evidence>
<evidence type="ECO:0000256" key="1">
    <source>
        <dbReference type="ARBA" id="ARBA00009609"/>
    </source>
</evidence>
<dbReference type="InterPro" id="IPR003115">
    <property type="entry name" value="ParB_N"/>
</dbReference>
<evidence type="ECO:0000256" key="7">
    <source>
        <dbReference type="ARBA" id="ARBA00023157"/>
    </source>
</evidence>
<evidence type="ECO:0000256" key="10">
    <source>
        <dbReference type="PIRSR" id="PIRSR017267-1"/>
    </source>
</evidence>
<gene>
    <name evidence="13" type="ORF">DTER00134_LOCUS178</name>
</gene>
<dbReference type="GO" id="GO:0034599">
    <property type="term" value="P:cellular response to oxidative stress"/>
    <property type="evidence" value="ECO:0007669"/>
    <property type="project" value="TreeGrafter"/>
</dbReference>
<keyword evidence="5 9" id="KW-0049">Antioxidant</keyword>
<evidence type="ECO:0000256" key="6">
    <source>
        <dbReference type="ARBA" id="ARBA00023002"/>
    </source>
</evidence>
<evidence type="ECO:0000256" key="5">
    <source>
        <dbReference type="ARBA" id="ARBA00022862"/>
    </source>
</evidence>
<dbReference type="PIRSF" id="PIRSF017267">
    <property type="entry name" value="Sulfiredoxin"/>
    <property type="match status" value="1"/>
</dbReference>
<dbReference type="AlphaFoldDB" id="A0A7S3QJV2"/>
<dbReference type="GO" id="GO:0005737">
    <property type="term" value="C:cytoplasm"/>
    <property type="evidence" value="ECO:0007669"/>
    <property type="project" value="TreeGrafter"/>
</dbReference>
<feature type="domain" description="ParB-like N-terminal" evidence="12">
    <location>
        <begin position="17"/>
        <end position="95"/>
    </location>
</feature>
<evidence type="ECO:0000256" key="11">
    <source>
        <dbReference type="PIRSR" id="PIRSR017267-2"/>
    </source>
</evidence>
<keyword evidence="4 9" id="KW-0067">ATP-binding</keyword>
<dbReference type="GO" id="GO:0005524">
    <property type="term" value="F:ATP binding"/>
    <property type="evidence" value="ECO:0007669"/>
    <property type="project" value="UniProtKB-KW"/>
</dbReference>
<accession>A0A7S3QJV2</accession>
<dbReference type="EMBL" id="HBIP01000408">
    <property type="protein sequence ID" value="CAE0485139.1"/>
    <property type="molecule type" value="Transcribed_RNA"/>
</dbReference>
<comment type="similarity">
    <text evidence="1 9">Belongs to the sulfiredoxin family.</text>
</comment>
<evidence type="ECO:0000256" key="8">
    <source>
        <dbReference type="ARBA" id="ARBA00047514"/>
    </source>
</evidence>
<dbReference type="EC" id="1.8.98.2" evidence="2 9"/>
<dbReference type="SUPFAM" id="SSF110849">
    <property type="entry name" value="ParB/Sulfiredoxin"/>
    <property type="match status" value="1"/>
</dbReference>
<evidence type="ECO:0000256" key="2">
    <source>
        <dbReference type="ARBA" id="ARBA00013055"/>
    </source>
</evidence>
<dbReference type="PANTHER" id="PTHR21348">
    <property type="match status" value="1"/>
</dbReference>
<reference evidence="13" key="1">
    <citation type="submission" date="2021-01" db="EMBL/GenBank/DDBJ databases">
        <authorList>
            <person name="Corre E."/>
            <person name="Pelletier E."/>
            <person name="Niang G."/>
            <person name="Scheremetjew M."/>
            <person name="Finn R."/>
            <person name="Kale V."/>
            <person name="Holt S."/>
            <person name="Cochrane G."/>
            <person name="Meng A."/>
            <person name="Brown T."/>
            <person name="Cohen L."/>
        </authorList>
    </citation>
    <scope>NUCLEOTIDE SEQUENCE</scope>
    <source>
        <strain evidence="13">CCMP1320</strain>
    </source>
</reference>
<organism evidence="13">
    <name type="scientific">Dunaliella tertiolecta</name>
    <name type="common">Green alga</name>
    <dbReference type="NCBI Taxonomy" id="3047"/>
    <lineage>
        <taxon>Eukaryota</taxon>
        <taxon>Viridiplantae</taxon>
        <taxon>Chlorophyta</taxon>
        <taxon>core chlorophytes</taxon>
        <taxon>Chlorophyceae</taxon>
        <taxon>CS clade</taxon>
        <taxon>Chlamydomonadales</taxon>
        <taxon>Dunaliellaceae</taxon>
        <taxon>Dunaliella</taxon>
    </lineage>
</organism>
<dbReference type="PANTHER" id="PTHR21348:SF2">
    <property type="entry name" value="SULFIREDOXIN-1"/>
    <property type="match status" value="1"/>
</dbReference>
<sequence length="119" mass="13369">MSESEPNSIFVGNLGEKEVHDVPMSVICRPIPSVLDQEKVENFQNAIQNGAEMTPLEVLWVEDPPGSNYYFSLGGCHRWEAYTRLKSPTVPAHLIRVPPSTITHFLGSSSPFFKRNLQK</sequence>
<feature type="binding site" evidence="10">
    <location>
        <begin position="75"/>
        <end position="78"/>
    </location>
    <ligand>
        <name>ATP</name>
        <dbReference type="ChEBI" id="CHEBI:30616"/>
    </ligand>
</feature>
<dbReference type="Pfam" id="PF02195">
    <property type="entry name" value="ParB_N"/>
    <property type="match status" value="1"/>
</dbReference>
<evidence type="ECO:0000256" key="9">
    <source>
        <dbReference type="PIRNR" id="PIRNR017267"/>
    </source>
</evidence>
<protein>
    <recommendedName>
        <fullName evidence="2 9">Sulfiredoxin</fullName>
        <ecNumber evidence="2 9">1.8.98.2</ecNumber>
    </recommendedName>
</protein>
<evidence type="ECO:0000313" key="13">
    <source>
        <dbReference type="EMBL" id="CAE0485139.1"/>
    </source>
</evidence>
<evidence type="ECO:0000256" key="4">
    <source>
        <dbReference type="ARBA" id="ARBA00022840"/>
    </source>
</evidence>
<dbReference type="Gene3D" id="3.90.1530.10">
    <property type="entry name" value="Conserved hypothetical protein from pyrococcus furiosus pfu- 392566-001, ParB domain"/>
    <property type="match status" value="1"/>
</dbReference>
<keyword evidence="3 9" id="KW-0547">Nucleotide-binding</keyword>